<dbReference type="SUPFAM" id="SSF47757">
    <property type="entry name" value="Chemotaxis receptor methyltransferase CheR, N-terminal domain"/>
    <property type="match status" value="1"/>
</dbReference>
<dbReference type="InterPro" id="IPR029063">
    <property type="entry name" value="SAM-dependent_MTases_sf"/>
</dbReference>
<evidence type="ECO:0000256" key="11">
    <source>
        <dbReference type="ARBA" id="ARBA00022840"/>
    </source>
</evidence>
<dbReference type="GO" id="GO:0008984">
    <property type="term" value="F:protein-glutamate methylesterase activity"/>
    <property type="evidence" value="ECO:0007669"/>
    <property type="project" value="InterPro"/>
</dbReference>
<feature type="domain" description="PAC" evidence="20">
    <location>
        <begin position="922"/>
        <end position="975"/>
    </location>
</feature>
<dbReference type="SMART" id="SM00065">
    <property type="entry name" value="GAF"/>
    <property type="match status" value="1"/>
</dbReference>
<dbReference type="Pfam" id="PF08448">
    <property type="entry name" value="PAS_4"/>
    <property type="match status" value="3"/>
</dbReference>
<dbReference type="Pfam" id="PF01590">
    <property type="entry name" value="GAF"/>
    <property type="match status" value="1"/>
</dbReference>
<dbReference type="InterPro" id="IPR001610">
    <property type="entry name" value="PAC"/>
</dbReference>
<dbReference type="InterPro" id="IPR029016">
    <property type="entry name" value="GAF-like_dom_sf"/>
</dbReference>
<dbReference type="PANTHER" id="PTHR24422:SF27">
    <property type="entry name" value="PROTEIN-GLUTAMATE O-METHYLTRANSFERASE"/>
    <property type="match status" value="1"/>
</dbReference>
<dbReference type="Pfam" id="PF02518">
    <property type="entry name" value="HATPase_c"/>
    <property type="match status" value="1"/>
</dbReference>
<dbReference type="InterPro" id="IPR000700">
    <property type="entry name" value="PAS-assoc_C"/>
</dbReference>
<dbReference type="Gene3D" id="3.40.50.2300">
    <property type="match status" value="1"/>
</dbReference>
<organism evidence="22 23">
    <name type="scientific">Crateriforma conspicua</name>
    <dbReference type="NCBI Taxonomy" id="2527996"/>
    <lineage>
        <taxon>Bacteria</taxon>
        <taxon>Pseudomonadati</taxon>
        <taxon>Planctomycetota</taxon>
        <taxon>Planctomycetia</taxon>
        <taxon>Planctomycetales</taxon>
        <taxon>Planctomycetaceae</taxon>
        <taxon>Crateriforma</taxon>
    </lineage>
</organism>
<comment type="subcellular location">
    <subcellularLocation>
        <location evidence="3">Membrane</location>
    </subcellularLocation>
</comment>
<comment type="caution">
    <text evidence="22">The sequence shown here is derived from an EMBL/GenBank/DDBJ whole genome shotgun (WGS) entry which is preliminary data.</text>
</comment>
<dbReference type="Gene3D" id="1.10.287.130">
    <property type="match status" value="1"/>
</dbReference>
<dbReference type="SUPFAM" id="SSF47384">
    <property type="entry name" value="Homodimeric domain of signal transducing histidine kinase"/>
    <property type="match status" value="1"/>
</dbReference>
<dbReference type="Gene3D" id="3.30.450.40">
    <property type="match status" value="1"/>
</dbReference>
<dbReference type="InterPro" id="IPR050903">
    <property type="entry name" value="Bact_Chemotaxis_MeTrfase"/>
</dbReference>
<dbReference type="FunFam" id="1.10.287.130:FF:000004">
    <property type="entry name" value="Ethylene receptor 1"/>
    <property type="match status" value="1"/>
</dbReference>
<dbReference type="Proteomes" id="UP000316476">
    <property type="component" value="Unassembled WGS sequence"/>
</dbReference>
<dbReference type="GO" id="GO:0032259">
    <property type="term" value="P:methylation"/>
    <property type="evidence" value="ECO:0007669"/>
    <property type="project" value="UniProtKB-KW"/>
</dbReference>
<dbReference type="RefSeq" id="WP_146413581.1">
    <property type="nucleotide sequence ID" value="NZ_SJPZ01000001.1"/>
</dbReference>
<dbReference type="InterPro" id="IPR001789">
    <property type="entry name" value="Sig_transdc_resp-reg_receiver"/>
</dbReference>
<dbReference type="SUPFAM" id="SSF52738">
    <property type="entry name" value="Methylesterase CheB, C-terminal domain"/>
    <property type="match status" value="1"/>
</dbReference>
<dbReference type="InterPro" id="IPR000780">
    <property type="entry name" value="CheR_MeTrfase"/>
</dbReference>
<dbReference type="CDD" id="cd00130">
    <property type="entry name" value="PAS"/>
    <property type="match status" value="4"/>
</dbReference>
<dbReference type="Pfam" id="PF08447">
    <property type="entry name" value="PAS_3"/>
    <property type="match status" value="1"/>
</dbReference>
<dbReference type="SMART" id="SM00086">
    <property type="entry name" value="PAC"/>
    <property type="match status" value="5"/>
</dbReference>
<dbReference type="InterPro" id="IPR022642">
    <property type="entry name" value="CheR_C"/>
</dbReference>
<dbReference type="SUPFAM" id="SSF55785">
    <property type="entry name" value="PYP-like sensor domain (PAS domain)"/>
    <property type="match status" value="4"/>
</dbReference>
<feature type="compositionally biased region" description="Polar residues" evidence="16">
    <location>
        <begin position="513"/>
        <end position="529"/>
    </location>
</feature>
<feature type="domain" description="CheR-type methyltransferase" evidence="21">
    <location>
        <begin position="241"/>
        <end position="503"/>
    </location>
</feature>
<dbReference type="Pfam" id="PF01339">
    <property type="entry name" value="CheB_methylest"/>
    <property type="match status" value="1"/>
</dbReference>
<feature type="domain" description="PAS" evidence="19">
    <location>
        <begin position="850"/>
        <end position="920"/>
    </location>
</feature>
<dbReference type="PROSITE" id="PS50123">
    <property type="entry name" value="CHER"/>
    <property type="match status" value="1"/>
</dbReference>
<feature type="domain" description="PAS" evidence="19">
    <location>
        <begin position="1273"/>
        <end position="1318"/>
    </location>
</feature>
<dbReference type="InterPro" id="IPR035965">
    <property type="entry name" value="PAS-like_dom_sf"/>
</dbReference>
<keyword evidence="13" id="KW-0472">Membrane</keyword>
<evidence type="ECO:0000256" key="4">
    <source>
        <dbReference type="ARBA" id="ARBA00022553"/>
    </source>
</evidence>
<dbReference type="EMBL" id="SJPZ01000001">
    <property type="protein sequence ID" value="TWU67105.1"/>
    <property type="molecule type" value="Genomic_DNA"/>
</dbReference>
<dbReference type="CDD" id="cd17546">
    <property type="entry name" value="REC_hyHK_CKI1_RcsC-like"/>
    <property type="match status" value="1"/>
</dbReference>
<dbReference type="SUPFAM" id="SSF55781">
    <property type="entry name" value="GAF domain-like"/>
    <property type="match status" value="1"/>
</dbReference>
<evidence type="ECO:0000313" key="23">
    <source>
        <dbReference type="Proteomes" id="UP000316476"/>
    </source>
</evidence>
<dbReference type="GO" id="GO:0000155">
    <property type="term" value="F:phosphorelay sensor kinase activity"/>
    <property type="evidence" value="ECO:0007669"/>
    <property type="project" value="InterPro"/>
</dbReference>
<evidence type="ECO:0000259" key="19">
    <source>
        <dbReference type="PROSITE" id="PS50112"/>
    </source>
</evidence>
<evidence type="ECO:0000256" key="14">
    <source>
        <dbReference type="PROSITE-ProRule" id="PRU00169"/>
    </source>
</evidence>
<dbReference type="Pfam" id="PF03705">
    <property type="entry name" value="CheR_N"/>
    <property type="match status" value="1"/>
</dbReference>
<dbReference type="Pfam" id="PF00072">
    <property type="entry name" value="Response_reg"/>
    <property type="match status" value="1"/>
</dbReference>
<dbReference type="GO" id="GO:0008983">
    <property type="term" value="F:protein-glutamate O-methyltransferase activity"/>
    <property type="evidence" value="ECO:0007669"/>
    <property type="project" value="UniProtKB-EC"/>
</dbReference>
<evidence type="ECO:0000256" key="9">
    <source>
        <dbReference type="ARBA" id="ARBA00022741"/>
    </source>
</evidence>
<feature type="domain" description="PAC" evidence="20">
    <location>
        <begin position="1052"/>
        <end position="1104"/>
    </location>
</feature>
<dbReference type="InterPro" id="IPR000014">
    <property type="entry name" value="PAS"/>
</dbReference>
<dbReference type="SUPFAM" id="SSF55874">
    <property type="entry name" value="ATPase domain of HSP90 chaperone/DNA topoisomerase II/histidine kinase"/>
    <property type="match status" value="1"/>
</dbReference>
<evidence type="ECO:0000256" key="2">
    <source>
        <dbReference type="ARBA" id="ARBA00001541"/>
    </source>
</evidence>
<dbReference type="InterPro" id="IPR036804">
    <property type="entry name" value="CheR_N_sf"/>
</dbReference>
<evidence type="ECO:0000259" key="21">
    <source>
        <dbReference type="PROSITE" id="PS50123"/>
    </source>
</evidence>
<dbReference type="SMART" id="SM00138">
    <property type="entry name" value="MeTrc"/>
    <property type="match status" value="1"/>
</dbReference>
<evidence type="ECO:0000259" key="18">
    <source>
        <dbReference type="PROSITE" id="PS50110"/>
    </source>
</evidence>
<keyword evidence="10" id="KW-0418">Kinase</keyword>
<dbReference type="Gene3D" id="3.30.565.10">
    <property type="entry name" value="Histidine kinase-like ATPase, C-terminal domain"/>
    <property type="match status" value="1"/>
</dbReference>
<dbReference type="SUPFAM" id="SSF53335">
    <property type="entry name" value="S-adenosyl-L-methionine-dependent methyltransferases"/>
    <property type="match status" value="1"/>
</dbReference>
<dbReference type="PROSITE" id="PS50112">
    <property type="entry name" value="PAS"/>
    <property type="match status" value="3"/>
</dbReference>
<dbReference type="PANTHER" id="PTHR24422">
    <property type="entry name" value="CHEMOTAXIS PROTEIN METHYLTRANSFERASE"/>
    <property type="match status" value="1"/>
</dbReference>
<keyword evidence="9" id="KW-0547">Nucleotide-binding</keyword>
<feature type="region of interest" description="Disordered" evidence="16">
    <location>
        <begin position="497"/>
        <end position="529"/>
    </location>
</feature>
<evidence type="ECO:0000256" key="16">
    <source>
        <dbReference type="SAM" id="MobiDB-lite"/>
    </source>
</evidence>
<dbReference type="GO" id="GO:0000156">
    <property type="term" value="F:phosphorelay response regulator activity"/>
    <property type="evidence" value="ECO:0007669"/>
    <property type="project" value="InterPro"/>
</dbReference>
<evidence type="ECO:0000256" key="1">
    <source>
        <dbReference type="ARBA" id="ARBA00000085"/>
    </source>
</evidence>
<dbReference type="PROSITE" id="PS50110">
    <property type="entry name" value="RESPONSE_REGULATORY"/>
    <property type="match status" value="1"/>
</dbReference>
<dbReference type="SMART" id="SM00388">
    <property type="entry name" value="HisKA"/>
    <property type="match status" value="1"/>
</dbReference>
<reference evidence="22 23" key="1">
    <citation type="submission" date="2019-02" db="EMBL/GenBank/DDBJ databases">
        <title>Deep-cultivation of Planctomycetes and their phenomic and genomic characterization uncovers novel biology.</title>
        <authorList>
            <person name="Wiegand S."/>
            <person name="Jogler M."/>
            <person name="Boedeker C."/>
            <person name="Pinto D."/>
            <person name="Vollmers J."/>
            <person name="Rivas-Marin E."/>
            <person name="Kohn T."/>
            <person name="Peeters S.H."/>
            <person name="Heuer A."/>
            <person name="Rast P."/>
            <person name="Oberbeckmann S."/>
            <person name="Bunk B."/>
            <person name="Jeske O."/>
            <person name="Meyerdierks A."/>
            <person name="Storesund J.E."/>
            <person name="Kallscheuer N."/>
            <person name="Luecker S."/>
            <person name="Lage O.M."/>
            <person name="Pohl T."/>
            <person name="Merkel B.J."/>
            <person name="Hornburger P."/>
            <person name="Mueller R.-W."/>
            <person name="Bruemmer F."/>
            <person name="Labrenz M."/>
            <person name="Spormann A.M."/>
            <person name="Op Den Camp H."/>
            <person name="Overmann J."/>
            <person name="Amann R."/>
            <person name="Jetten M.S.M."/>
            <person name="Mascher T."/>
            <person name="Medema M.H."/>
            <person name="Devos D.P."/>
            <person name="Kaster A.-K."/>
            <person name="Ovreas L."/>
            <person name="Rohde M."/>
            <person name="Galperin M.Y."/>
            <person name="Jogler C."/>
        </authorList>
    </citation>
    <scope>NUCLEOTIDE SEQUENCE [LARGE SCALE GENOMIC DNA]</scope>
    <source>
        <strain evidence="22 23">V7</strain>
    </source>
</reference>
<dbReference type="SMART" id="SM00448">
    <property type="entry name" value="REC"/>
    <property type="match status" value="1"/>
</dbReference>
<comment type="catalytic activity">
    <reaction evidence="1">
        <text>ATP + protein L-histidine = ADP + protein N-phospho-L-histidine.</text>
        <dbReference type="EC" id="2.7.13.3"/>
    </reaction>
</comment>
<dbReference type="InterPro" id="IPR005467">
    <property type="entry name" value="His_kinase_dom"/>
</dbReference>
<feature type="coiled-coil region" evidence="15">
    <location>
        <begin position="664"/>
        <end position="737"/>
    </location>
</feature>
<dbReference type="Gene3D" id="3.30.450.20">
    <property type="entry name" value="PAS domain"/>
    <property type="match status" value="4"/>
</dbReference>
<keyword evidence="6 22" id="KW-0808">Transferase</keyword>
<comment type="catalytic activity">
    <reaction evidence="2">
        <text>L-glutamyl-[protein] + S-adenosyl-L-methionine = [protein]-L-glutamate 5-O-methyl ester + S-adenosyl-L-homocysteine</text>
        <dbReference type="Rhea" id="RHEA:24452"/>
        <dbReference type="Rhea" id="RHEA-COMP:10208"/>
        <dbReference type="Rhea" id="RHEA-COMP:10311"/>
        <dbReference type="ChEBI" id="CHEBI:29973"/>
        <dbReference type="ChEBI" id="CHEBI:57856"/>
        <dbReference type="ChEBI" id="CHEBI:59789"/>
        <dbReference type="ChEBI" id="CHEBI:82795"/>
        <dbReference type="EC" id="2.1.1.80"/>
    </reaction>
</comment>
<dbReference type="NCBIfam" id="TIGR00229">
    <property type="entry name" value="sensory_box"/>
    <property type="match status" value="4"/>
</dbReference>
<keyword evidence="15" id="KW-0175">Coiled coil</keyword>
<dbReference type="Gene3D" id="1.10.155.10">
    <property type="entry name" value="Chemotaxis receptor methyltransferase CheR, N-terminal domain"/>
    <property type="match status" value="1"/>
</dbReference>
<dbReference type="Gene3D" id="2.10.70.100">
    <property type="match status" value="1"/>
</dbReference>
<protein>
    <submittedName>
        <fullName evidence="22">Virulence sensor protein BvgS</fullName>
        <ecNumber evidence="22">2.7.13.3</ecNumber>
    </submittedName>
</protein>
<dbReference type="InterPro" id="IPR003018">
    <property type="entry name" value="GAF"/>
</dbReference>
<evidence type="ECO:0000256" key="15">
    <source>
        <dbReference type="SAM" id="Coils"/>
    </source>
</evidence>
<evidence type="ECO:0000256" key="6">
    <source>
        <dbReference type="ARBA" id="ARBA00022679"/>
    </source>
</evidence>
<dbReference type="InterPro" id="IPR022641">
    <property type="entry name" value="CheR_N"/>
</dbReference>
<name>A0A5C6FZR3_9PLAN</name>
<keyword evidence="11" id="KW-0067">ATP-binding</keyword>
<dbReference type="FunFam" id="3.30.565.10:FF:000010">
    <property type="entry name" value="Sensor histidine kinase RcsC"/>
    <property type="match status" value="1"/>
</dbReference>
<dbReference type="SMART" id="SM00091">
    <property type="entry name" value="PAS"/>
    <property type="match status" value="5"/>
</dbReference>
<dbReference type="InterPro" id="IPR036097">
    <property type="entry name" value="HisK_dim/P_sf"/>
</dbReference>
<keyword evidence="12" id="KW-1133">Transmembrane helix</keyword>
<evidence type="ECO:0000259" key="17">
    <source>
        <dbReference type="PROSITE" id="PS50109"/>
    </source>
</evidence>
<dbReference type="InterPro" id="IPR013656">
    <property type="entry name" value="PAS_4"/>
</dbReference>
<dbReference type="GO" id="GO:0005737">
    <property type="term" value="C:cytoplasm"/>
    <property type="evidence" value="ECO:0007669"/>
    <property type="project" value="InterPro"/>
</dbReference>
<feature type="domain" description="Histidine kinase" evidence="17">
    <location>
        <begin position="1548"/>
        <end position="1767"/>
    </location>
</feature>
<dbReference type="FunFam" id="3.30.450.20:FF:000155">
    <property type="entry name" value="Sensor histidine kinase TodS"/>
    <property type="match status" value="1"/>
</dbReference>
<accession>A0A5C6FZR3</accession>
<evidence type="ECO:0000256" key="5">
    <source>
        <dbReference type="ARBA" id="ARBA00022603"/>
    </source>
</evidence>
<dbReference type="Pfam" id="PF01739">
    <property type="entry name" value="CheR"/>
    <property type="match status" value="1"/>
</dbReference>
<feature type="domain" description="Response regulatory" evidence="18">
    <location>
        <begin position="1798"/>
        <end position="1917"/>
    </location>
</feature>
<dbReference type="Pfam" id="PF00512">
    <property type="entry name" value="HisKA"/>
    <property type="match status" value="1"/>
</dbReference>
<dbReference type="EC" id="2.7.13.3" evidence="22"/>
<evidence type="ECO:0000259" key="20">
    <source>
        <dbReference type="PROSITE" id="PS50113"/>
    </source>
</evidence>
<keyword evidence="8" id="KW-0812">Transmembrane</keyword>
<evidence type="ECO:0000313" key="22">
    <source>
        <dbReference type="EMBL" id="TWU67105.1"/>
    </source>
</evidence>
<dbReference type="InterPro" id="IPR035909">
    <property type="entry name" value="CheB_C"/>
</dbReference>
<dbReference type="PROSITE" id="PS50113">
    <property type="entry name" value="PAC"/>
    <property type="match status" value="4"/>
</dbReference>
<dbReference type="SMART" id="SM00387">
    <property type="entry name" value="HATPase_c"/>
    <property type="match status" value="1"/>
</dbReference>
<dbReference type="PROSITE" id="PS50109">
    <property type="entry name" value="HIS_KIN"/>
    <property type="match status" value="1"/>
</dbReference>
<dbReference type="GO" id="GO:0005524">
    <property type="term" value="F:ATP binding"/>
    <property type="evidence" value="ECO:0007669"/>
    <property type="project" value="UniProtKB-KW"/>
</dbReference>
<evidence type="ECO:0000256" key="10">
    <source>
        <dbReference type="ARBA" id="ARBA00022777"/>
    </source>
</evidence>
<evidence type="ECO:0000256" key="12">
    <source>
        <dbReference type="ARBA" id="ARBA00022989"/>
    </source>
</evidence>
<keyword evidence="7" id="KW-0949">S-adenosyl-L-methionine</keyword>
<evidence type="ECO:0000256" key="13">
    <source>
        <dbReference type="ARBA" id="ARBA00023136"/>
    </source>
</evidence>
<dbReference type="InterPro" id="IPR003661">
    <property type="entry name" value="HisK_dim/P_dom"/>
</dbReference>
<evidence type="ECO:0000256" key="8">
    <source>
        <dbReference type="ARBA" id="ARBA00022692"/>
    </source>
</evidence>
<dbReference type="InterPro" id="IPR003594">
    <property type="entry name" value="HATPase_dom"/>
</dbReference>
<dbReference type="InterPro" id="IPR013655">
    <property type="entry name" value="PAS_fold_3"/>
</dbReference>
<dbReference type="Gene3D" id="3.40.50.150">
    <property type="entry name" value="Vaccinia Virus protein VP39"/>
    <property type="match status" value="1"/>
</dbReference>
<dbReference type="GO" id="GO:0016020">
    <property type="term" value="C:membrane"/>
    <property type="evidence" value="ECO:0007669"/>
    <property type="project" value="UniProtKB-SubCell"/>
</dbReference>
<dbReference type="GO" id="GO:0006935">
    <property type="term" value="P:chemotaxis"/>
    <property type="evidence" value="ECO:0007669"/>
    <property type="project" value="InterPro"/>
</dbReference>
<dbReference type="InterPro" id="IPR036890">
    <property type="entry name" value="HATPase_C_sf"/>
</dbReference>
<sequence length="1927" mass="216110">MTKADETAIPLRRSADGTLVAIGAAEGSVDSLKEMLAAVDVQCRDTFLVVMNGGTTAVPWDVAALQAVCPIPVALIDGETLVRPGTVYLSPPGCPLRLQALRSVDPVGSDDRANDQCVALVPGDPCDDPINQSFAAVQCMWKGPLVGVLLSGRGNDGVDALAQWADSGHTTMVESPKSAAIADKVQRVLDRFQPCEVIPAKEVPSAVCRPAADSFRDSDAEDVDSSDGLSAVVARDIRQVIDDLCEILRKQTDHDFRHYKQSTVMRRIARRMQVRKVANAEAYLDLVQSDRDETDHLFRELLVNVTSFFRDPDVFNVLRDEVTPALVETLGDDTLRVWVPGCASGQEAYSIAIVLAEHRRRHQLDFEIQVFATDIDRKSLAVARQGHYPLSIASEVPGPLLQRYFTKKSDHYEVNKLLRDLCVFTYHDLIADPPFSRIDLISCRNVLIYFGPHLQQKVIPLFHFALRPKGFLLLGTSESLGNHQELFRVVDQRQRISQRRPASADPMPRFMSHSPSSNAISDNNHQPASDSEIDRFAQRIIIDEFSPRWIVINGDGQMVAGSSKLDPYLEIPSGPFRNDAIKLVRTGLRNGLRTAFREASERKDKVVRQDLRIRQTDGIRAVRLTVQPMPSPGDDDHLYMVVFEDMGPLISEHPSRDDDSHALVEQLEQEVDRTRSELELTVQQLESSNEDLTASNEELRSLNEEMQAANEELEASKEEVETTLQQLATAKNDLQALLASSQIAAIFLDGDFVIRSYTEAAKEIYDLLPSDVGRSLLGFRAKVQQMPDIPDVGSLVGKPPTDDLIEADNGRWFVRRVLLHESAATGKPGIVVTFHDVSELHERQRELRERENQLRTITDAIPPMIILVDNDERYRFVNKAYANQFGQDRQAIIGRKVVDVVGPENYETVRPHLLRGLAGETHTVDLQFSGHRFTSDNFYQVNYVPQRDSSGVVDGCHVIVTDITERKRNESALAEGQRKLDLALQAGHLGAWEWDIASDRVTWSRSLYDTLRYRENEFDETLNGFIDLIHPSDRGMARDRIEAALSGAAEQYEVEIRMLRGDGRYVWVFGQAVVMRDAEGNPRAMMGVAADISSRKQRELDLAFHASLQLEFNRLQDPAELMRATTARLADYLGLSRCLLTEVDPDALISTVIHDHQTHPAEFDESAVGQYRISDFHTPDECDRLRHGEQVVLNDVRDGDRDPRLVEHFESLDIRSLVDSSYVDNNGLKFVIAAIKQTPHQWTAYETALLQETCNRLCLRLERAHAEAQLIDREAHLRRVINNQLGLVGVIDAQGILLEVDDRSLAIAGLQRDDVIGKPFASSPWWNYDRNVAEKIEFAVTQALSGQTVRFDIGLFHHSGEPLMIDFMLAPVRNAAGDVEFVIPSGVDISARYRAEQVLREANAKLRVLFDQSYFFTGIVSTDGTLTDINDATLTRYGFGKDEVVGKRLWNLPWWSQQVEVHRQLRQEFHSVLGGQTFHQEFRLFDRNGRPHYIDLVLTPALDEEGEVLFVVLNGSDVTERHEYETSLHDARRMAEQANAAKSEFIANMSHEIRTPMTAILGYADLARQQSDSDELDELLGTIVRNGNFLLDIINDILDLSKIEAGKMEVSRERFSVVHLIEDVRSIMNVRAKEKGLSLDVRYDGKVPEKIESDPRRLKQVLINLVGNAIKFTQEGGVEIAVRHDESDEDLLQIEIEDSGIGMSDEQLQKLFRPFTQGDASVNRQFGGTGLGLTISRRLAGILGGTIEVDSEIEKGSTFVCTVAIGDVDDVSWIDGRDVAQQAVLEQKDDAPPELDCYVLVVDDRRDIRYLSRHLLTRCGATVREAEDGQEAVELVESLMEQGPLPDLILLDMQMPRLDGYQTARRLREMGFDRPIIALTADAMQGDMRKSLQFGCDDYLSKPIDAQALLRTVAKFTGPTPRDNDAE</sequence>
<feature type="domain" description="PAS" evidence="19">
    <location>
        <begin position="1402"/>
        <end position="1447"/>
    </location>
</feature>
<keyword evidence="4 14" id="KW-0597">Phosphoprotein</keyword>
<dbReference type="CDD" id="cd00082">
    <property type="entry name" value="HisKA"/>
    <property type="match status" value="1"/>
</dbReference>
<feature type="domain" description="PAC" evidence="20">
    <location>
        <begin position="1349"/>
        <end position="1401"/>
    </location>
</feature>
<dbReference type="SUPFAM" id="SSF52172">
    <property type="entry name" value="CheY-like"/>
    <property type="match status" value="1"/>
</dbReference>
<feature type="modified residue" description="4-aspartylphosphate" evidence="14">
    <location>
        <position position="1852"/>
    </location>
</feature>
<dbReference type="OrthoDB" id="288469at2"/>
<dbReference type="PRINTS" id="PR00996">
    <property type="entry name" value="CHERMTFRASE"/>
</dbReference>
<proteinExistence type="predicted"/>
<dbReference type="InterPro" id="IPR000673">
    <property type="entry name" value="Sig_transdc_resp-reg_Me-estase"/>
</dbReference>
<keyword evidence="5" id="KW-0489">Methyltransferase</keyword>
<dbReference type="CDD" id="cd16922">
    <property type="entry name" value="HATPase_EvgS-ArcB-TorS-like"/>
    <property type="match status" value="1"/>
</dbReference>
<dbReference type="Gene3D" id="3.40.50.180">
    <property type="entry name" value="Methylesterase CheB, C-terminal domain"/>
    <property type="match status" value="1"/>
</dbReference>
<dbReference type="Pfam" id="PF13596">
    <property type="entry name" value="PAS_10"/>
    <property type="match status" value="1"/>
</dbReference>
<feature type="domain" description="PAC" evidence="20">
    <location>
        <begin position="1478"/>
        <end position="1530"/>
    </location>
</feature>
<evidence type="ECO:0000256" key="3">
    <source>
        <dbReference type="ARBA" id="ARBA00004370"/>
    </source>
</evidence>
<evidence type="ECO:0000256" key="7">
    <source>
        <dbReference type="ARBA" id="ARBA00022691"/>
    </source>
</evidence>
<gene>
    <name evidence="22" type="primary">bvgS</name>
    <name evidence="22" type="ORF">V7x_26780</name>
</gene>
<dbReference type="InterPro" id="IPR011006">
    <property type="entry name" value="CheY-like_superfamily"/>
</dbReference>